<organism evidence="5 6">
    <name type="scientific">Sphingomonas rustica</name>
    <dbReference type="NCBI Taxonomy" id="3103142"/>
    <lineage>
        <taxon>Bacteria</taxon>
        <taxon>Pseudomonadati</taxon>
        <taxon>Pseudomonadota</taxon>
        <taxon>Alphaproteobacteria</taxon>
        <taxon>Sphingomonadales</taxon>
        <taxon>Sphingomonadaceae</taxon>
        <taxon>Sphingomonas</taxon>
    </lineage>
</organism>
<dbReference type="SUPFAM" id="SSF51197">
    <property type="entry name" value="Clavaminate synthase-like"/>
    <property type="match status" value="1"/>
</dbReference>
<dbReference type="Proteomes" id="UP001427805">
    <property type="component" value="Unassembled WGS sequence"/>
</dbReference>
<dbReference type="InterPro" id="IPR039994">
    <property type="entry name" value="NO66-like"/>
</dbReference>
<evidence type="ECO:0000256" key="2">
    <source>
        <dbReference type="ARBA" id="ARBA00022723"/>
    </source>
</evidence>
<dbReference type="Pfam" id="PF08007">
    <property type="entry name" value="JmjC_2"/>
    <property type="match status" value="1"/>
</dbReference>
<gene>
    <name evidence="5" type="ORF">TPR58_05195</name>
</gene>
<proteinExistence type="predicted"/>
<evidence type="ECO:0000313" key="6">
    <source>
        <dbReference type="Proteomes" id="UP001427805"/>
    </source>
</evidence>
<keyword evidence="2" id="KW-0479">Metal-binding</keyword>
<dbReference type="SMART" id="SM00558">
    <property type="entry name" value="JmjC"/>
    <property type="match status" value="1"/>
</dbReference>
<evidence type="ECO:0000313" key="5">
    <source>
        <dbReference type="EMBL" id="MEN3746553.1"/>
    </source>
</evidence>
<dbReference type="RefSeq" id="WP_346245551.1">
    <property type="nucleotide sequence ID" value="NZ_JBDIZK010000002.1"/>
</dbReference>
<dbReference type="PANTHER" id="PTHR13096:SF9">
    <property type="entry name" value="BIFUNCTIONAL LYSINE-SPECIFIC DEMETHYLASE AND HISTIDYL-HYDROXYLASE"/>
    <property type="match status" value="1"/>
</dbReference>
<comment type="cofactor">
    <cofactor evidence="1">
        <name>Fe(2+)</name>
        <dbReference type="ChEBI" id="CHEBI:29033"/>
    </cofactor>
</comment>
<feature type="domain" description="JmjC" evidence="4">
    <location>
        <begin position="98"/>
        <end position="258"/>
    </location>
</feature>
<evidence type="ECO:0000259" key="4">
    <source>
        <dbReference type="PROSITE" id="PS51184"/>
    </source>
</evidence>
<reference evidence="5 6" key="1">
    <citation type="submission" date="2024-05" db="EMBL/GenBank/DDBJ databases">
        <title>Sphingomonas sp. HF-S3 16S ribosomal RNA gene Genome sequencing and assembly.</title>
        <authorList>
            <person name="Lee H."/>
        </authorList>
    </citation>
    <scope>NUCLEOTIDE SEQUENCE [LARGE SCALE GENOMIC DNA]</scope>
    <source>
        <strain evidence="5 6">HF-S3</strain>
    </source>
</reference>
<sequence length="409" mass="45584">MTMASSETAAVTMIDPAPRDPDTLRFEDLIFPLRRNEFLADYWEQRPFVSRARSPSHFRALFSSRDVDAVIHYQRPRPGSIDLVTDHGFVRDNFLNADGTANINLVYQSYLKGSTVILSGLENSWPPLATYCRHLEGDLNHPVGVAVYMTPPHTAGVKPHFDTQEGFLVQVDGSKHWKVYPPLQEFPKVEGSYSPVERAMLAEPILEVTLAPGDVLYIPRGFPHEGVSADDGASLHITLEIHVRSWFDLMSDALEALADRDKRFRQSVPLGFLEDAAAREILVGQFDAFKARFHRDSRLDDAVFKHVEHLAVQKPPLPDGHFSKIFADIALDTRLRKRRIALSRLFEVEGTAGMQFSGNSIAGPAKIGPALAFVRSVDDFTPADLPGLGDRERLVLARRLVAIGLLTLA</sequence>
<comment type="caution">
    <text evidence="5">The sequence shown here is derived from an EMBL/GenBank/DDBJ whole genome shotgun (WGS) entry which is preliminary data.</text>
</comment>
<dbReference type="InterPro" id="IPR003347">
    <property type="entry name" value="JmjC_dom"/>
</dbReference>
<dbReference type="Gene3D" id="2.60.120.650">
    <property type="entry name" value="Cupin"/>
    <property type="match status" value="1"/>
</dbReference>
<evidence type="ECO:0000256" key="1">
    <source>
        <dbReference type="ARBA" id="ARBA00001954"/>
    </source>
</evidence>
<accession>A0ABV0B4M3</accession>
<protein>
    <submittedName>
        <fullName evidence="5">Cupin domain-containing protein</fullName>
    </submittedName>
</protein>
<dbReference type="PANTHER" id="PTHR13096">
    <property type="entry name" value="MINA53 MYC INDUCED NUCLEAR ANTIGEN"/>
    <property type="match status" value="1"/>
</dbReference>
<dbReference type="PROSITE" id="PS51184">
    <property type="entry name" value="JMJC"/>
    <property type="match status" value="1"/>
</dbReference>
<name>A0ABV0B4M3_9SPHN</name>
<keyword evidence="3" id="KW-0408">Iron</keyword>
<dbReference type="EMBL" id="JBDIZK010000002">
    <property type="protein sequence ID" value="MEN3746553.1"/>
    <property type="molecule type" value="Genomic_DNA"/>
</dbReference>
<keyword evidence="6" id="KW-1185">Reference proteome</keyword>
<evidence type="ECO:0000256" key="3">
    <source>
        <dbReference type="ARBA" id="ARBA00023004"/>
    </source>
</evidence>